<dbReference type="PANTHER" id="PTHR34580">
    <property type="match status" value="1"/>
</dbReference>
<dbReference type="GO" id="GO:0003677">
    <property type="term" value="F:DNA binding"/>
    <property type="evidence" value="ECO:0007669"/>
    <property type="project" value="UniProtKB-KW"/>
</dbReference>
<dbReference type="InterPro" id="IPR026881">
    <property type="entry name" value="WYL_dom"/>
</dbReference>
<dbReference type="KEGG" id="phb:HYN04_09705"/>
<keyword evidence="4" id="KW-1185">Reference proteome</keyword>
<keyword evidence="3" id="KW-0238">DNA-binding</keyword>
<dbReference type="EMBL" id="CP029479">
    <property type="protein sequence ID" value="AWM78812.1"/>
    <property type="molecule type" value="Genomic_DNA"/>
</dbReference>
<name>A0A2Z3HU83_9CAUL</name>
<dbReference type="PANTHER" id="PTHR34580:SF1">
    <property type="entry name" value="PROTEIN PAFC"/>
    <property type="match status" value="1"/>
</dbReference>
<reference evidence="4" key="1">
    <citation type="submission" date="2018-05" db="EMBL/GenBank/DDBJ databases">
        <title>Genome sequencing of Phenylobacterium sp. HYN0004.</title>
        <authorList>
            <person name="Yi H."/>
            <person name="Baek C."/>
        </authorList>
    </citation>
    <scope>NUCLEOTIDE SEQUENCE [LARGE SCALE GENOMIC DNA]</scope>
    <source>
        <strain evidence="4">HYN0004</strain>
    </source>
</reference>
<evidence type="ECO:0000259" key="2">
    <source>
        <dbReference type="Pfam" id="PF25583"/>
    </source>
</evidence>
<dbReference type="Pfam" id="PF13280">
    <property type="entry name" value="WYL"/>
    <property type="match status" value="1"/>
</dbReference>
<sequence>MRLDKATALLHLARRLAGSAEGLALEEIAAEFGVDRRTAERMRDAVRDLFPQMEEIREGRAKRFRIPGGLDPFFETPTVEELADLALAAGAARRDGLEGRAGNLLSLAGKVESRIRPGLRVRYAADVEALALTERIALRPGPRPACDPEVLRRLRTALLAMKQVRFAYSARGGAEAVQRTVDPCGLLFGSVYYLVARRTGAPDPVLWRLDRMAGVEVLETPAQVPEGFDMDAFARQSFGVFQEPAEDIVLRVRPGSADLARSFLFHPTQTFEPQPDGGLLLRLRTGGLLELCWHLFTWRGEVEILGPDRLKALMAEELVRFLSPGPAGPNDQS</sequence>
<organism evidence="3 4">
    <name type="scientific">Phenylobacterium parvum</name>
    <dbReference type="NCBI Taxonomy" id="2201350"/>
    <lineage>
        <taxon>Bacteria</taxon>
        <taxon>Pseudomonadati</taxon>
        <taxon>Pseudomonadota</taxon>
        <taxon>Alphaproteobacteria</taxon>
        <taxon>Caulobacterales</taxon>
        <taxon>Caulobacteraceae</taxon>
        <taxon>Phenylobacterium</taxon>
    </lineage>
</organism>
<evidence type="ECO:0000313" key="4">
    <source>
        <dbReference type="Proteomes" id="UP000247763"/>
    </source>
</evidence>
<feature type="domain" description="WYL" evidence="1">
    <location>
        <begin position="149"/>
        <end position="217"/>
    </location>
</feature>
<dbReference type="PROSITE" id="PS52050">
    <property type="entry name" value="WYL"/>
    <property type="match status" value="1"/>
</dbReference>
<dbReference type="InterPro" id="IPR051534">
    <property type="entry name" value="CBASS_pafABC_assoc_protein"/>
</dbReference>
<gene>
    <name evidence="3" type="ORF">HYN04_09705</name>
</gene>
<proteinExistence type="predicted"/>
<evidence type="ECO:0000313" key="3">
    <source>
        <dbReference type="EMBL" id="AWM78812.1"/>
    </source>
</evidence>
<dbReference type="Proteomes" id="UP000247763">
    <property type="component" value="Chromosome"/>
</dbReference>
<dbReference type="AlphaFoldDB" id="A0A2Z3HU83"/>
<dbReference type="InterPro" id="IPR057727">
    <property type="entry name" value="WCX_dom"/>
</dbReference>
<dbReference type="RefSeq" id="WP_110451378.1">
    <property type="nucleotide sequence ID" value="NZ_CP029479.1"/>
</dbReference>
<evidence type="ECO:0000259" key="1">
    <source>
        <dbReference type="Pfam" id="PF13280"/>
    </source>
</evidence>
<protein>
    <submittedName>
        <fullName evidence="3">DNA-binding transcriptional regulator</fullName>
    </submittedName>
</protein>
<dbReference type="OrthoDB" id="7626446at2"/>
<dbReference type="Pfam" id="PF25583">
    <property type="entry name" value="WCX"/>
    <property type="match status" value="1"/>
</dbReference>
<accession>A0A2Z3HU83</accession>
<feature type="domain" description="WCX" evidence="2">
    <location>
        <begin position="245"/>
        <end position="320"/>
    </location>
</feature>